<sequence length="68" mass="7726">MCRPGQTKPKRWWLLVRRLRRYCWRSQETIAVYGTLLVAVVWTMKGPVSVGAEMVTLKAGAATMAMLT</sequence>
<proteinExistence type="predicted"/>
<protein>
    <submittedName>
        <fullName evidence="1">Uncharacterized protein</fullName>
    </submittedName>
</protein>
<keyword evidence="2" id="KW-1185">Reference proteome</keyword>
<evidence type="ECO:0000313" key="2">
    <source>
        <dbReference type="Proteomes" id="UP001489004"/>
    </source>
</evidence>
<evidence type="ECO:0000313" key="1">
    <source>
        <dbReference type="EMBL" id="KAK9828914.1"/>
    </source>
</evidence>
<dbReference type="Proteomes" id="UP001489004">
    <property type="component" value="Unassembled WGS sequence"/>
</dbReference>
<comment type="caution">
    <text evidence="1">The sequence shown here is derived from an EMBL/GenBank/DDBJ whole genome shotgun (WGS) entry which is preliminary data.</text>
</comment>
<dbReference type="AlphaFoldDB" id="A0AAW1R5A3"/>
<name>A0AAW1R5A3_9CHLO</name>
<gene>
    <name evidence="1" type="ORF">WJX72_002768</name>
</gene>
<dbReference type="EMBL" id="JALJOR010000001">
    <property type="protein sequence ID" value="KAK9828914.1"/>
    <property type="molecule type" value="Genomic_DNA"/>
</dbReference>
<organism evidence="1 2">
    <name type="scientific">[Myrmecia] bisecta</name>
    <dbReference type="NCBI Taxonomy" id="41462"/>
    <lineage>
        <taxon>Eukaryota</taxon>
        <taxon>Viridiplantae</taxon>
        <taxon>Chlorophyta</taxon>
        <taxon>core chlorophytes</taxon>
        <taxon>Trebouxiophyceae</taxon>
        <taxon>Trebouxiales</taxon>
        <taxon>Trebouxiaceae</taxon>
        <taxon>Myrmecia</taxon>
    </lineage>
</organism>
<accession>A0AAW1R5A3</accession>
<reference evidence="1 2" key="1">
    <citation type="journal article" date="2024" name="Nat. Commun.">
        <title>Phylogenomics reveals the evolutionary origins of lichenization in chlorophyte algae.</title>
        <authorList>
            <person name="Puginier C."/>
            <person name="Libourel C."/>
            <person name="Otte J."/>
            <person name="Skaloud P."/>
            <person name="Haon M."/>
            <person name="Grisel S."/>
            <person name="Petersen M."/>
            <person name="Berrin J.G."/>
            <person name="Delaux P.M."/>
            <person name="Dal Grande F."/>
            <person name="Keller J."/>
        </authorList>
    </citation>
    <scope>NUCLEOTIDE SEQUENCE [LARGE SCALE GENOMIC DNA]</scope>
    <source>
        <strain evidence="1 2">SAG 2043</strain>
    </source>
</reference>